<protein>
    <submittedName>
        <fullName evidence="1">Uncharacterized protein</fullName>
    </submittedName>
</protein>
<sequence>MSLTGNILDQIEPFIGSWSRNSGQLSALKIMERAQDDLFRCDAAGLIWKGSDNIGWPPYLITVADITRYDIVAANLSNVASITQIVNGVTYAVRCRQVRRVFVDTNTDFEYTRKFMGEPYIVSYNNPFRTSNDRTEIAEIPVDSYPARENDAAAINFQVEQGASTDIYFVEFLWEPMRLTSELIPVCVAADFYPALVDYVIGTISQMDNGKSNERLER</sequence>
<comment type="caution">
    <text evidence="1">The sequence shown here is derived from an EMBL/GenBank/DDBJ whole genome shotgun (WGS) entry which is preliminary data.</text>
</comment>
<reference evidence="1" key="1">
    <citation type="journal article" date="2014" name="Front. Microbiol.">
        <title>High frequency of phylogenetically diverse reductive dehalogenase-homologous genes in deep subseafloor sedimentary metagenomes.</title>
        <authorList>
            <person name="Kawai M."/>
            <person name="Futagami T."/>
            <person name="Toyoda A."/>
            <person name="Takaki Y."/>
            <person name="Nishi S."/>
            <person name="Hori S."/>
            <person name="Arai W."/>
            <person name="Tsubouchi T."/>
            <person name="Morono Y."/>
            <person name="Uchiyama I."/>
            <person name="Ito T."/>
            <person name="Fujiyama A."/>
            <person name="Inagaki F."/>
            <person name="Takami H."/>
        </authorList>
    </citation>
    <scope>NUCLEOTIDE SEQUENCE</scope>
    <source>
        <strain evidence="1">Expedition CK06-06</strain>
    </source>
</reference>
<name>X0V1M0_9ZZZZ</name>
<accession>X0V1M0</accession>
<dbReference type="EMBL" id="BARS01022176">
    <property type="protein sequence ID" value="GAG11969.1"/>
    <property type="molecule type" value="Genomic_DNA"/>
</dbReference>
<gene>
    <name evidence="1" type="ORF">S01H1_35482</name>
</gene>
<evidence type="ECO:0000313" key="1">
    <source>
        <dbReference type="EMBL" id="GAG11969.1"/>
    </source>
</evidence>
<proteinExistence type="predicted"/>
<organism evidence="1">
    <name type="scientific">marine sediment metagenome</name>
    <dbReference type="NCBI Taxonomy" id="412755"/>
    <lineage>
        <taxon>unclassified sequences</taxon>
        <taxon>metagenomes</taxon>
        <taxon>ecological metagenomes</taxon>
    </lineage>
</organism>
<feature type="non-terminal residue" evidence="1">
    <location>
        <position position="218"/>
    </location>
</feature>
<dbReference type="AlphaFoldDB" id="X0V1M0"/>